<reference evidence="1 2" key="1">
    <citation type="submission" date="2024-04" db="EMBL/GenBank/DDBJ databases">
        <title>Draft genome sequence of Thalassolituus maritimus NBRC 116585.</title>
        <authorList>
            <person name="Miyakawa T."/>
            <person name="Kusuya Y."/>
            <person name="Miura T."/>
        </authorList>
    </citation>
    <scope>NUCLEOTIDE SEQUENCE [LARGE SCALE GENOMIC DNA]</scope>
    <source>
        <strain evidence="1 2">5NW40-0001</strain>
    </source>
</reference>
<evidence type="ECO:0000313" key="1">
    <source>
        <dbReference type="EMBL" id="GAA6145139.1"/>
    </source>
</evidence>
<gene>
    <name evidence="1" type="ORF">NBRC116585_12570</name>
</gene>
<dbReference type="PANTHER" id="PTHR21174">
    <property type="match status" value="1"/>
</dbReference>
<keyword evidence="1" id="KW-0378">Hydrolase</keyword>
<dbReference type="EMBL" id="BAABWH010000003">
    <property type="protein sequence ID" value="GAA6145139.1"/>
    <property type="molecule type" value="Genomic_DNA"/>
</dbReference>
<proteinExistence type="predicted"/>
<dbReference type="PIRSF" id="PIRSF035170">
    <property type="entry name" value="HD_phosphohydro"/>
    <property type="match status" value="1"/>
</dbReference>
<dbReference type="Proteomes" id="UP001481413">
    <property type="component" value="Unassembled WGS sequence"/>
</dbReference>
<dbReference type="SUPFAM" id="SSF109604">
    <property type="entry name" value="HD-domain/PDEase-like"/>
    <property type="match status" value="1"/>
</dbReference>
<keyword evidence="2" id="KW-1185">Reference proteome</keyword>
<dbReference type="Gene3D" id="1.10.3210.10">
    <property type="entry name" value="Hypothetical protein af1432"/>
    <property type="match status" value="1"/>
</dbReference>
<organism evidence="1 2">
    <name type="scientific">Thalassolituus maritimus</name>
    <dbReference type="NCBI Taxonomy" id="484498"/>
    <lineage>
        <taxon>Bacteria</taxon>
        <taxon>Pseudomonadati</taxon>
        <taxon>Pseudomonadota</taxon>
        <taxon>Gammaproteobacteria</taxon>
        <taxon>Oceanospirillales</taxon>
        <taxon>Oceanospirillaceae</taxon>
        <taxon>Thalassolituus</taxon>
    </lineage>
</organism>
<sequence>MKLSVGGGESLLISWNRCWSGIGASGDWASLKNDLVTAWNEPQRKYHTLQHLHECLSIFEEFQHLAEHPHEVELAIWFHDAVYDIKGKNNEQKSAEWARAALDEAGVSKERITRIYDLIMATEHSAMDELDTPDKQLLVDIDLAILGSEPARFSEYEKQVREEYSYVPGFLFRIKRRQILRSFWDRHPIYGTPELQARFESQARKNLSG</sequence>
<name>A0ABP9ZYD7_9GAMM</name>
<evidence type="ECO:0000313" key="2">
    <source>
        <dbReference type="Proteomes" id="UP001481413"/>
    </source>
</evidence>
<accession>A0ABP9ZYD7</accession>
<protein>
    <submittedName>
        <fullName evidence="1">Metal-dependent hydrolase</fullName>
    </submittedName>
</protein>
<dbReference type="GO" id="GO:0016787">
    <property type="term" value="F:hydrolase activity"/>
    <property type="evidence" value="ECO:0007669"/>
    <property type="project" value="UniProtKB-KW"/>
</dbReference>
<dbReference type="PANTHER" id="PTHR21174:SF0">
    <property type="entry name" value="HD PHOSPHOHYDROLASE FAMILY PROTEIN-RELATED"/>
    <property type="match status" value="1"/>
</dbReference>
<dbReference type="InterPro" id="IPR009218">
    <property type="entry name" value="HD_phosphohydro"/>
</dbReference>
<comment type="caution">
    <text evidence="1">The sequence shown here is derived from an EMBL/GenBank/DDBJ whole genome shotgun (WGS) entry which is preliminary data.</text>
</comment>